<dbReference type="EMBL" id="DVLC01000128">
    <property type="protein sequence ID" value="HIT47598.1"/>
    <property type="molecule type" value="Genomic_DNA"/>
</dbReference>
<protein>
    <submittedName>
        <fullName evidence="2">Type II toxin-antitoxin system YafQ family toxin</fullName>
    </submittedName>
</protein>
<feature type="non-terminal residue" evidence="2">
    <location>
        <position position="1"/>
    </location>
</feature>
<dbReference type="InterPro" id="IPR035093">
    <property type="entry name" value="RelE/ParE_toxin_dom_sf"/>
</dbReference>
<sequence length="41" mass="4944">VGYRECHIKPDWLLIYRKTDNNELQILELVRTGTHSDLFKK</sequence>
<dbReference type="PANTHER" id="PTHR40588:SF1">
    <property type="entry name" value="MRNA INTERFERASE TOXIN YAFQ"/>
    <property type="match status" value="1"/>
</dbReference>
<reference evidence="2" key="1">
    <citation type="submission" date="2020-10" db="EMBL/GenBank/DDBJ databases">
        <authorList>
            <person name="Gilroy R."/>
        </authorList>
    </citation>
    <scope>NUCLEOTIDE SEQUENCE</scope>
    <source>
        <strain evidence="2">ChiHecec2B26-709</strain>
    </source>
</reference>
<keyword evidence="1" id="KW-1277">Toxin-antitoxin system</keyword>
<dbReference type="InterPro" id="IPR004386">
    <property type="entry name" value="Toxin_YafQ-like"/>
</dbReference>
<proteinExistence type="predicted"/>
<dbReference type="PANTHER" id="PTHR40588">
    <property type="entry name" value="MRNA INTERFERASE TOXIN YAFQ"/>
    <property type="match status" value="1"/>
</dbReference>
<evidence type="ECO:0000313" key="3">
    <source>
        <dbReference type="Proteomes" id="UP000886881"/>
    </source>
</evidence>
<dbReference type="GO" id="GO:0004521">
    <property type="term" value="F:RNA endonuclease activity"/>
    <property type="evidence" value="ECO:0007669"/>
    <property type="project" value="TreeGrafter"/>
</dbReference>
<comment type="caution">
    <text evidence="2">The sequence shown here is derived from an EMBL/GenBank/DDBJ whole genome shotgun (WGS) entry which is preliminary data.</text>
</comment>
<organism evidence="2 3">
    <name type="scientific">Candidatus Cryptobacteroides merdipullorum</name>
    <dbReference type="NCBI Taxonomy" id="2840771"/>
    <lineage>
        <taxon>Bacteria</taxon>
        <taxon>Pseudomonadati</taxon>
        <taxon>Bacteroidota</taxon>
        <taxon>Bacteroidia</taxon>
        <taxon>Bacteroidales</taxon>
        <taxon>Candidatus Cryptobacteroides</taxon>
    </lineage>
</organism>
<dbReference type="InterPro" id="IPR007712">
    <property type="entry name" value="RelE/ParE_toxin"/>
</dbReference>
<dbReference type="NCBIfam" id="TIGR02385">
    <property type="entry name" value="RelE_StbE"/>
    <property type="match status" value="1"/>
</dbReference>
<evidence type="ECO:0000313" key="2">
    <source>
        <dbReference type="EMBL" id="HIT47598.1"/>
    </source>
</evidence>
<dbReference type="GO" id="GO:0006402">
    <property type="term" value="P:mRNA catabolic process"/>
    <property type="evidence" value="ECO:0007669"/>
    <property type="project" value="TreeGrafter"/>
</dbReference>
<dbReference type="SUPFAM" id="SSF143011">
    <property type="entry name" value="RelE-like"/>
    <property type="match status" value="1"/>
</dbReference>
<dbReference type="Pfam" id="PF15738">
    <property type="entry name" value="YafQ_toxin"/>
    <property type="match status" value="1"/>
</dbReference>
<dbReference type="Gene3D" id="3.30.2310.20">
    <property type="entry name" value="RelE-like"/>
    <property type="match status" value="1"/>
</dbReference>
<dbReference type="GO" id="GO:0006415">
    <property type="term" value="P:translational termination"/>
    <property type="evidence" value="ECO:0007669"/>
    <property type="project" value="TreeGrafter"/>
</dbReference>
<name>A0A9D1GNS3_9BACT</name>
<dbReference type="AlphaFoldDB" id="A0A9D1GNS3"/>
<accession>A0A9D1GNS3</accession>
<reference evidence="2" key="2">
    <citation type="journal article" date="2021" name="PeerJ">
        <title>Extensive microbial diversity within the chicken gut microbiome revealed by metagenomics and culture.</title>
        <authorList>
            <person name="Gilroy R."/>
            <person name="Ravi A."/>
            <person name="Getino M."/>
            <person name="Pursley I."/>
            <person name="Horton D.L."/>
            <person name="Alikhan N.F."/>
            <person name="Baker D."/>
            <person name="Gharbi K."/>
            <person name="Hall N."/>
            <person name="Watson M."/>
            <person name="Adriaenssens E.M."/>
            <person name="Foster-Nyarko E."/>
            <person name="Jarju S."/>
            <person name="Secka A."/>
            <person name="Antonio M."/>
            <person name="Oren A."/>
            <person name="Chaudhuri R.R."/>
            <person name="La Ragione R."/>
            <person name="Hildebrand F."/>
            <person name="Pallen M.J."/>
        </authorList>
    </citation>
    <scope>NUCLEOTIDE SEQUENCE</scope>
    <source>
        <strain evidence="2">ChiHecec2B26-709</strain>
    </source>
</reference>
<evidence type="ECO:0000256" key="1">
    <source>
        <dbReference type="ARBA" id="ARBA00022649"/>
    </source>
</evidence>
<gene>
    <name evidence="2" type="ORF">IAC35_07050</name>
</gene>
<dbReference type="Proteomes" id="UP000886881">
    <property type="component" value="Unassembled WGS sequence"/>
</dbReference>